<keyword evidence="6" id="KW-0418">Kinase</keyword>
<evidence type="ECO:0000256" key="5">
    <source>
        <dbReference type="ARBA" id="ARBA00022679"/>
    </source>
</evidence>
<evidence type="ECO:0000259" key="12">
    <source>
        <dbReference type="PROSITE" id="PS50113"/>
    </source>
</evidence>
<dbReference type="EMBL" id="CP045121">
    <property type="protein sequence ID" value="QIN79664.1"/>
    <property type="molecule type" value="Genomic_DNA"/>
</dbReference>
<dbReference type="SMART" id="SM00388">
    <property type="entry name" value="HisKA"/>
    <property type="match status" value="1"/>
</dbReference>
<feature type="domain" description="PAC" evidence="12">
    <location>
        <begin position="793"/>
        <end position="843"/>
    </location>
</feature>
<evidence type="ECO:0000259" key="10">
    <source>
        <dbReference type="PROSITE" id="PS50109"/>
    </source>
</evidence>
<evidence type="ECO:0000256" key="9">
    <source>
        <dbReference type="SAM" id="Phobius"/>
    </source>
</evidence>
<evidence type="ECO:0000256" key="4">
    <source>
        <dbReference type="ARBA" id="ARBA00022553"/>
    </source>
</evidence>
<name>A0A6G8PZK1_9ACTN</name>
<dbReference type="SUPFAM" id="SSF55874">
    <property type="entry name" value="ATPase domain of HSP90 chaperone/DNA topoisomerase II/histidine kinase"/>
    <property type="match status" value="1"/>
</dbReference>
<dbReference type="SUPFAM" id="SSF47384">
    <property type="entry name" value="Homodimeric domain of signal transducing histidine kinase"/>
    <property type="match status" value="1"/>
</dbReference>
<dbReference type="CDD" id="cd00082">
    <property type="entry name" value="HisKA"/>
    <property type="match status" value="1"/>
</dbReference>
<proteinExistence type="predicted"/>
<feature type="domain" description="PAS" evidence="11">
    <location>
        <begin position="461"/>
        <end position="491"/>
    </location>
</feature>
<gene>
    <name evidence="13" type="ORF">GBA65_15280</name>
</gene>
<dbReference type="Proteomes" id="UP000502706">
    <property type="component" value="Chromosome"/>
</dbReference>
<dbReference type="Pfam" id="PF08447">
    <property type="entry name" value="PAS_3"/>
    <property type="match status" value="1"/>
</dbReference>
<dbReference type="InterPro" id="IPR052162">
    <property type="entry name" value="Sensor_kinase/Photoreceptor"/>
</dbReference>
<dbReference type="SMART" id="SM00387">
    <property type="entry name" value="HATPase_c"/>
    <property type="match status" value="1"/>
</dbReference>
<dbReference type="PANTHER" id="PTHR43304:SF1">
    <property type="entry name" value="PAC DOMAIN-CONTAINING PROTEIN"/>
    <property type="match status" value="1"/>
</dbReference>
<dbReference type="Pfam" id="PF08448">
    <property type="entry name" value="PAS_4"/>
    <property type="match status" value="2"/>
</dbReference>
<dbReference type="SMART" id="SM00086">
    <property type="entry name" value="PAC"/>
    <property type="match status" value="5"/>
</dbReference>
<dbReference type="KEGG" id="rmar:GBA65_15280"/>
<dbReference type="SMART" id="SM00091">
    <property type="entry name" value="PAS"/>
    <property type="match status" value="5"/>
</dbReference>
<dbReference type="Gene3D" id="3.30.565.10">
    <property type="entry name" value="Histidine kinase-like ATPase, C-terminal domain"/>
    <property type="match status" value="1"/>
</dbReference>
<keyword evidence="4" id="KW-0597">Phosphoprotein</keyword>
<feature type="domain" description="PAS" evidence="11">
    <location>
        <begin position="715"/>
        <end position="785"/>
    </location>
</feature>
<evidence type="ECO:0000256" key="6">
    <source>
        <dbReference type="ARBA" id="ARBA00022777"/>
    </source>
</evidence>
<dbReference type="PROSITE" id="PS50112">
    <property type="entry name" value="PAS"/>
    <property type="match status" value="5"/>
</dbReference>
<keyword evidence="14" id="KW-1185">Reference proteome</keyword>
<dbReference type="InterPro" id="IPR001610">
    <property type="entry name" value="PAC"/>
</dbReference>
<evidence type="ECO:0000313" key="14">
    <source>
        <dbReference type="Proteomes" id="UP000502706"/>
    </source>
</evidence>
<dbReference type="InterPro" id="IPR000014">
    <property type="entry name" value="PAS"/>
</dbReference>
<dbReference type="InterPro" id="IPR004358">
    <property type="entry name" value="Sig_transdc_His_kin-like_C"/>
</dbReference>
<dbReference type="SUPFAM" id="SSF55785">
    <property type="entry name" value="PYP-like sensor domain (PAS domain)"/>
    <property type="match status" value="5"/>
</dbReference>
<dbReference type="PANTHER" id="PTHR43304">
    <property type="entry name" value="PHYTOCHROME-LIKE PROTEIN CPH1"/>
    <property type="match status" value="1"/>
</dbReference>
<evidence type="ECO:0000259" key="11">
    <source>
        <dbReference type="PROSITE" id="PS50112"/>
    </source>
</evidence>
<evidence type="ECO:0000256" key="1">
    <source>
        <dbReference type="ARBA" id="ARBA00000085"/>
    </source>
</evidence>
<dbReference type="InterPro" id="IPR013655">
    <property type="entry name" value="PAS_fold_3"/>
</dbReference>
<feature type="domain" description="PAS" evidence="11">
    <location>
        <begin position="595"/>
        <end position="665"/>
    </location>
</feature>
<dbReference type="InterPro" id="IPR005467">
    <property type="entry name" value="His_kinase_dom"/>
</dbReference>
<evidence type="ECO:0000313" key="13">
    <source>
        <dbReference type="EMBL" id="QIN79664.1"/>
    </source>
</evidence>
<comment type="catalytic activity">
    <reaction evidence="1">
        <text>ATP + protein L-histidine = ADP + protein N-phospho-L-histidine.</text>
        <dbReference type="EC" id="2.7.13.3"/>
    </reaction>
</comment>
<dbReference type="CDD" id="cd00130">
    <property type="entry name" value="PAS"/>
    <property type="match status" value="5"/>
</dbReference>
<dbReference type="RefSeq" id="WP_166397339.1">
    <property type="nucleotide sequence ID" value="NZ_CP045121.1"/>
</dbReference>
<keyword evidence="5" id="KW-0808">Transferase</keyword>
<evidence type="ECO:0000256" key="8">
    <source>
        <dbReference type="SAM" id="Coils"/>
    </source>
</evidence>
<reference evidence="13 14" key="1">
    <citation type="submission" date="2019-10" db="EMBL/GenBank/DDBJ databases">
        <title>Rubrobacter sp nov SCSIO 52915 isolated from a deep-sea sediment in the South China Sea.</title>
        <authorList>
            <person name="Chen R.W."/>
        </authorList>
    </citation>
    <scope>NUCLEOTIDE SEQUENCE [LARGE SCALE GENOMIC DNA]</scope>
    <source>
        <strain evidence="13 14">SCSIO 52915</strain>
    </source>
</reference>
<evidence type="ECO:0000256" key="7">
    <source>
        <dbReference type="ARBA" id="ARBA00023012"/>
    </source>
</evidence>
<feature type="transmembrane region" description="Helical" evidence="9">
    <location>
        <begin position="169"/>
        <end position="192"/>
    </location>
</feature>
<dbReference type="EC" id="2.7.13.3" evidence="3"/>
<dbReference type="GO" id="GO:0005886">
    <property type="term" value="C:plasma membrane"/>
    <property type="evidence" value="ECO:0007669"/>
    <property type="project" value="UniProtKB-SubCell"/>
</dbReference>
<protein>
    <recommendedName>
        <fullName evidence="3">histidine kinase</fullName>
        <ecNumber evidence="3">2.7.13.3</ecNumber>
    </recommendedName>
</protein>
<accession>A0A6G8PZK1</accession>
<keyword evidence="9" id="KW-0472">Membrane</keyword>
<comment type="subcellular location">
    <subcellularLocation>
        <location evidence="2">Cell membrane</location>
    </subcellularLocation>
</comment>
<dbReference type="PROSITE" id="PS50113">
    <property type="entry name" value="PAC"/>
    <property type="match status" value="3"/>
</dbReference>
<keyword evidence="9" id="KW-1133">Transmembrane helix</keyword>
<feature type="domain" description="Histidine kinase" evidence="10">
    <location>
        <begin position="861"/>
        <end position="1082"/>
    </location>
</feature>
<dbReference type="FunFam" id="3.30.565.10:FF:000006">
    <property type="entry name" value="Sensor histidine kinase WalK"/>
    <property type="match status" value="1"/>
</dbReference>
<dbReference type="InterPro" id="IPR003594">
    <property type="entry name" value="HATPase_dom"/>
</dbReference>
<feature type="domain" description="PAS" evidence="11">
    <location>
        <begin position="332"/>
        <end position="402"/>
    </location>
</feature>
<dbReference type="Gene3D" id="3.30.450.20">
    <property type="entry name" value="PAS domain"/>
    <property type="match status" value="5"/>
</dbReference>
<dbReference type="PROSITE" id="PS50109">
    <property type="entry name" value="HIS_KIN"/>
    <property type="match status" value="1"/>
</dbReference>
<dbReference type="InterPro" id="IPR035965">
    <property type="entry name" value="PAS-like_dom_sf"/>
</dbReference>
<dbReference type="InterPro" id="IPR036890">
    <property type="entry name" value="HATPase_C_sf"/>
</dbReference>
<keyword evidence="9" id="KW-0812">Transmembrane</keyword>
<dbReference type="NCBIfam" id="TIGR00229">
    <property type="entry name" value="sensory_box"/>
    <property type="match status" value="5"/>
</dbReference>
<feature type="coiled-coil region" evidence="8">
    <location>
        <begin position="560"/>
        <end position="598"/>
    </location>
</feature>
<dbReference type="GO" id="GO:0000155">
    <property type="term" value="F:phosphorelay sensor kinase activity"/>
    <property type="evidence" value="ECO:0007669"/>
    <property type="project" value="InterPro"/>
</dbReference>
<dbReference type="InterPro" id="IPR036097">
    <property type="entry name" value="HisK_dim/P_sf"/>
</dbReference>
<dbReference type="PRINTS" id="PR00344">
    <property type="entry name" value="BCTRLSENSOR"/>
</dbReference>
<evidence type="ECO:0000256" key="2">
    <source>
        <dbReference type="ARBA" id="ARBA00004236"/>
    </source>
</evidence>
<feature type="domain" description="PAC" evidence="12">
    <location>
        <begin position="406"/>
        <end position="457"/>
    </location>
</feature>
<dbReference type="Pfam" id="PF00512">
    <property type="entry name" value="HisKA"/>
    <property type="match status" value="1"/>
</dbReference>
<dbReference type="Pfam" id="PF02518">
    <property type="entry name" value="HATPase_c"/>
    <property type="match status" value="1"/>
</dbReference>
<keyword evidence="7" id="KW-0902">Two-component regulatory system</keyword>
<feature type="transmembrane region" description="Helical" evidence="9">
    <location>
        <begin position="19"/>
        <end position="36"/>
    </location>
</feature>
<dbReference type="InterPro" id="IPR000700">
    <property type="entry name" value="PAS-assoc_C"/>
</dbReference>
<dbReference type="InterPro" id="IPR013656">
    <property type="entry name" value="PAS_4"/>
</dbReference>
<sequence>MASGSAGDSGRGWRGKGEWILPAAVLAIAFLTAFVVERLYESALRSHDVQILLVQIEEEVNEQQLGEYEAVVEGEVTPEAAEQIAESRADLARSLTALEALTSGEQPERIRELLLASEAAIDEELRLIEQGRIDEARALDEGVVDPTFEELRDVLESADAEYGAYGGRVVLVADVGGFAVAGLAILLTAWFVRRDRNRRAEQRALEESEERFRSLVQEGADLILILDAAGTVRYAAPSVDRVLGHAAGAVVGRDVFELLIPGGGARQEIAGVLREPGAKTTTELAARRADGSGALFEATFSNMTATPGVGGIVMNGRDVTERREAEETLRDSEERYRVLYEDNPSMYFTLDEGGTVLSVNRFGAGQLGYEPDELIGRPVLDIFCDEDREAAAEHVADCLRNPGRISQWEIRKVRKDGSVMWVRENARAVPDPDGRTVVLVNCEDVTERKEAEALLLRQGAAMETAANGIAILDADGTFTYANDAHARVYGYDGAAALVGRKTWRNLYDEDELSRFDEHVMPAIGRQGHWRGEAVGKRRDGSSFPQELSVSLLEGGGFVCIVQDVTKRKEAEAEIRRLNEELEGRVRERTAQLRASEARLRALFAAMTDVILVLDAEGRYLEIAPTNPSLLYRPPEETIGRTLHELFPKEQADAFAERIRAALRTRQTVRVEYSLPIGDQEVWFDGTVSPMQEDKVLFVARDVTERRRAEEAVRRSEERHRALVDTAPDAIITMTTDGLIRSFNSGAERIFGYGAEEAVGQPLRLLMPERYREPHERGVRRHVKTGERRIVGRGAIELTGLRKGGEKFPLELSLASMGEGDDALFTGILRDVTDRKRAEEELKSYARKLARSNRELQDFAYVASHDLQEPLRKVRTFGDRLRTKYAAVLDGRALDYLDRMEGATARMQALIDDLLVLSRVTTRARPFAPVDLGGVAREVLSDLEARIEQAGGRVEVGELPVVEADRMQMRQLFQNLVSNALKFHRPGEPPLVRVRGSLVDERDERGAALCRLVVEDEGIGFEEEHAERIFAPFERLHGRGSYEGTGMGLAICRKVVERHGGKITATGNPERGAAFVVTLPVEHHDVEEIPAKGDGVHDYAALGR</sequence>
<keyword evidence="8" id="KW-0175">Coiled coil</keyword>
<dbReference type="AlphaFoldDB" id="A0A6G8PZK1"/>
<dbReference type="Gene3D" id="1.10.287.130">
    <property type="match status" value="1"/>
</dbReference>
<feature type="domain" description="PAC" evidence="12">
    <location>
        <begin position="280"/>
        <end position="331"/>
    </location>
</feature>
<dbReference type="InterPro" id="IPR003661">
    <property type="entry name" value="HisK_dim/P_dom"/>
</dbReference>
<organism evidence="13 14">
    <name type="scientific">Rubrobacter marinus</name>
    <dbReference type="NCBI Taxonomy" id="2653852"/>
    <lineage>
        <taxon>Bacteria</taxon>
        <taxon>Bacillati</taxon>
        <taxon>Actinomycetota</taxon>
        <taxon>Rubrobacteria</taxon>
        <taxon>Rubrobacterales</taxon>
        <taxon>Rubrobacteraceae</taxon>
        <taxon>Rubrobacter</taxon>
    </lineage>
</organism>
<feature type="domain" description="PAS" evidence="11">
    <location>
        <begin position="208"/>
        <end position="261"/>
    </location>
</feature>
<evidence type="ECO:0000256" key="3">
    <source>
        <dbReference type="ARBA" id="ARBA00012438"/>
    </source>
</evidence>
<dbReference type="Pfam" id="PF13426">
    <property type="entry name" value="PAS_9"/>
    <property type="match status" value="2"/>
</dbReference>